<sequence>MAVIGSCQQYKNPVWGLVSLMLLTLNGCSVMPERTNYQAQIIEEQSTVEAWQQISEMQSASTLTDLLDSPALQTLIEQARVNHPGLQQTLLTLQIRQVQLRQTQADQRPQVSVSSSHERQSSDNRFSSQLNVGWQLDLWGKIADSVSAAELDIVEQQWLYQSAMDTLAAEIMRAWLNLIALQHSIEIEQQRLTDFEQTELFIAQRYRNGLGTLEDVDSARTSVASSRARLVAAKEDLQRQQNDLRLLTGQIVPVELLTPTDYPEVVLPLAGLPTQTMARRPDLQAAFAAIQANDLRSQVAYKDLLPELNLQLLLNDSASNARGALFAAPAWSILTQLTAPLYQGGRLRAATEIAELQTEQSYQAYRELLLSAVVEVDQAISQEQSLALQYQHISTALQSAERNLLNYQQRYRNGLATILELLSVQQQRYDLQAQLNTLAYQRLANRIDLGLALGLGVEA</sequence>
<name>M7NVI7_9GAMM</name>
<reference evidence="4 5" key="1">
    <citation type="journal article" date="2013" name="Genome Announc.">
        <title>Draft Genome Sequence of Methylophaga lonarensis MPLT, a Haloalkaliphilic (Non-Methane-Utilizing) Methylotroph.</title>
        <authorList>
            <person name="Shetty S.A."/>
            <person name="Marathe N.P."/>
            <person name="Munot H."/>
            <person name="Antony C.P."/>
            <person name="Dhotre D.P."/>
            <person name="Murrell J.C."/>
            <person name="Shouche Y.S."/>
        </authorList>
    </citation>
    <scope>NUCLEOTIDE SEQUENCE [LARGE SCALE GENOMIC DNA]</scope>
    <source>
        <strain evidence="4 5">MPL</strain>
    </source>
</reference>
<dbReference type="Pfam" id="PF02321">
    <property type="entry name" value="OEP"/>
    <property type="match status" value="2"/>
</dbReference>
<keyword evidence="2" id="KW-0175">Coiled coil</keyword>
<dbReference type="PATRIC" id="fig|1286106.3.peg.1747"/>
<dbReference type="Gene3D" id="2.20.200.10">
    <property type="entry name" value="Outer membrane efflux proteins (OEP)"/>
    <property type="match status" value="1"/>
</dbReference>
<evidence type="ECO:0000256" key="1">
    <source>
        <dbReference type="ARBA" id="ARBA00007613"/>
    </source>
</evidence>
<evidence type="ECO:0000313" key="4">
    <source>
        <dbReference type="EMBL" id="EMR12753.1"/>
    </source>
</evidence>
<dbReference type="PANTHER" id="PTHR30203">
    <property type="entry name" value="OUTER MEMBRANE CATION EFFLUX PROTEIN"/>
    <property type="match status" value="1"/>
</dbReference>
<evidence type="ECO:0000256" key="2">
    <source>
        <dbReference type="SAM" id="Coils"/>
    </source>
</evidence>
<organism evidence="4 5">
    <name type="scientific">Methylophaga lonarensis MPL</name>
    <dbReference type="NCBI Taxonomy" id="1286106"/>
    <lineage>
        <taxon>Bacteria</taxon>
        <taxon>Pseudomonadati</taxon>
        <taxon>Pseudomonadota</taxon>
        <taxon>Gammaproteobacteria</taxon>
        <taxon>Thiotrichales</taxon>
        <taxon>Piscirickettsiaceae</taxon>
        <taxon>Methylophaga</taxon>
    </lineage>
</organism>
<dbReference type="AlphaFoldDB" id="M7NVI7"/>
<feature type="compositionally biased region" description="Low complexity" evidence="3">
    <location>
        <begin position="106"/>
        <end position="115"/>
    </location>
</feature>
<comment type="caution">
    <text evidence="4">The sequence shown here is derived from an EMBL/GenBank/DDBJ whole genome shotgun (WGS) entry which is preliminary data.</text>
</comment>
<dbReference type="GO" id="GO:0015562">
    <property type="term" value="F:efflux transmembrane transporter activity"/>
    <property type="evidence" value="ECO:0007669"/>
    <property type="project" value="InterPro"/>
</dbReference>
<dbReference type="STRING" id="1286106.MPL1_08703"/>
<dbReference type="Proteomes" id="UP000012019">
    <property type="component" value="Unassembled WGS sequence"/>
</dbReference>
<dbReference type="RefSeq" id="WP_009726715.1">
    <property type="nucleotide sequence ID" value="NZ_APHR01000043.1"/>
</dbReference>
<keyword evidence="4" id="KW-0449">Lipoprotein</keyword>
<dbReference type="EMBL" id="APHR01000043">
    <property type="protein sequence ID" value="EMR12753.1"/>
    <property type="molecule type" value="Genomic_DNA"/>
</dbReference>
<evidence type="ECO:0000313" key="5">
    <source>
        <dbReference type="Proteomes" id="UP000012019"/>
    </source>
</evidence>
<dbReference type="SUPFAM" id="SSF56954">
    <property type="entry name" value="Outer membrane efflux proteins (OEP)"/>
    <property type="match status" value="1"/>
</dbReference>
<dbReference type="InterPro" id="IPR010131">
    <property type="entry name" value="MdtP/NodT-like"/>
</dbReference>
<dbReference type="InterPro" id="IPR003423">
    <property type="entry name" value="OMP_efflux"/>
</dbReference>
<feature type="coiled-coil region" evidence="2">
    <location>
        <begin position="223"/>
        <end position="250"/>
    </location>
</feature>
<keyword evidence="5" id="KW-1185">Reference proteome</keyword>
<evidence type="ECO:0000256" key="3">
    <source>
        <dbReference type="SAM" id="MobiDB-lite"/>
    </source>
</evidence>
<comment type="similarity">
    <text evidence="1">Belongs to the outer membrane factor (OMF) (TC 1.B.17) family.</text>
</comment>
<protein>
    <submittedName>
        <fullName evidence="4">RND efflux system, outer membrane lipoprotein</fullName>
    </submittedName>
</protein>
<dbReference type="eggNOG" id="COG1538">
    <property type="taxonomic scope" value="Bacteria"/>
</dbReference>
<feature type="region of interest" description="Disordered" evidence="3">
    <location>
        <begin position="106"/>
        <end position="126"/>
    </location>
</feature>
<gene>
    <name evidence="4" type="ORF">MPL1_08703</name>
</gene>
<dbReference type="Gene3D" id="1.20.1600.10">
    <property type="entry name" value="Outer membrane efflux proteins (OEP)"/>
    <property type="match status" value="1"/>
</dbReference>
<accession>M7NVI7</accession>
<proteinExistence type="inferred from homology"/>